<accession>F4XW31</accession>
<name>F4XW31_9CYAN</name>
<proteinExistence type="predicted"/>
<evidence type="ECO:0000313" key="1">
    <source>
        <dbReference type="EMBL" id="EGJ31220.1"/>
    </source>
</evidence>
<reference evidence="2" key="1">
    <citation type="journal article" date="2011" name="Proc. Natl. Acad. Sci. U.S.A.">
        <title>Genomic insights into the physiology and ecology of the marine filamentous cyanobacterium Lyngbya majuscula.</title>
        <authorList>
            <person name="Jones A.C."/>
            <person name="Monroe E.A."/>
            <person name="Podell S."/>
            <person name="Hess W.R."/>
            <person name="Klages S."/>
            <person name="Esquenazi E."/>
            <person name="Niessen S."/>
            <person name="Hoover H."/>
            <person name="Rothmann M."/>
            <person name="Lasken R.S."/>
            <person name="Yates J.R.III."/>
            <person name="Reinhardt R."/>
            <person name="Kube M."/>
            <person name="Burkart M.D."/>
            <person name="Allen E.E."/>
            <person name="Dorrestein P.C."/>
            <person name="Gerwick W.H."/>
            <person name="Gerwick L."/>
        </authorList>
    </citation>
    <scope>NUCLEOTIDE SEQUENCE [LARGE SCALE GENOMIC DNA]</scope>
    <source>
        <strain evidence="2">3L</strain>
    </source>
</reference>
<protein>
    <submittedName>
        <fullName evidence="1">Uncharacterized protein</fullName>
    </submittedName>
</protein>
<keyword evidence="2" id="KW-1185">Reference proteome</keyword>
<sequence length="56" mass="6346">MKLAINLILFIGKIMVISETANMSPVRSRKFNYYIVALATAKKYFWNSGIVVAIHV</sequence>
<gene>
    <name evidence="1" type="ORF">LYNGBM3L_41860</name>
</gene>
<evidence type="ECO:0000313" key="2">
    <source>
        <dbReference type="Proteomes" id="UP000003959"/>
    </source>
</evidence>
<organism evidence="1 2">
    <name type="scientific">Moorena producens 3L</name>
    <dbReference type="NCBI Taxonomy" id="489825"/>
    <lineage>
        <taxon>Bacteria</taxon>
        <taxon>Bacillati</taxon>
        <taxon>Cyanobacteriota</taxon>
        <taxon>Cyanophyceae</taxon>
        <taxon>Coleofasciculales</taxon>
        <taxon>Coleofasciculaceae</taxon>
        <taxon>Moorena</taxon>
    </lineage>
</organism>
<dbReference type="AlphaFoldDB" id="F4XW31"/>
<dbReference type="EMBL" id="GL890941">
    <property type="protein sequence ID" value="EGJ31220.1"/>
    <property type="molecule type" value="Genomic_DNA"/>
</dbReference>
<dbReference type="HOGENOM" id="CLU_3009345_0_0_3"/>
<dbReference type="Proteomes" id="UP000003959">
    <property type="component" value="Unassembled WGS sequence"/>
</dbReference>